<proteinExistence type="inferred from homology"/>
<dbReference type="InterPro" id="IPR006016">
    <property type="entry name" value="UspA"/>
</dbReference>
<name>A0A8J8B090_9GAMM</name>
<dbReference type="SUPFAM" id="SSF52402">
    <property type="entry name" value="Adenine nucleotide alpha hydrolases-like"/>
    <property type="match status" value="2"/>
</dbReference>
<dbReference type="EMBL" id="JAGQFT020000003">
    <property type="protein sequence ID" value="MBS7456509.1"/>
    <property type="molecule type" value="Genomic_DNA"/>
</dbReference>
<dbReference type="PANTHER" id="PTHR46268:SF6">
    <property type="entry name" value="UNIVERSAL STRESS PROTEIN UP12"/>
    <property type="match status" value="1"/>
</dbReference>
<dbReference type="PRINTS" id="PR01438">
    <property type="entry name" value="UNVRSLSTRESS"/>
</dbReference>
<dbReference type="Gene3D" id="3.40.50.12370">
    <property type="match status" value="1"/>
</dbReference>
<accession>A0A8J8B090</accession>
<dbReference type="Pfam" id="PF00582">
    <property type="entry name" value="Usp"/>
    <property type="match status" value="2"/>
</dbReference>
<keyword evidence="5" id="KW-1185">Reference proteome</keyword>
<evidence type="ECO:0000313" key="5">
    <source>
        <dbReference type="Proteomes" id="UP000675747"/>
    </source>
</evidence>
<evidence type="ECO:0000313" key="4">
    <source>
        <dbReference type="EMBL" id="MBS7456509.1"/>
    </source>
</evidence>
<gene>
    <name evidence="4" type="ORF">KB893_005075</name>
    <name evidence="3" type="ORF">KB893_11370</name>
</gene>
<reference evidence="3" key="2">
    <citation type="submission" date="2021-04" db="EMBL/GenBank/DDBJ databases">
        <authorList>
            <person name="Karlyshev A.V."/>
        </authorList>
    </citation>
    <scope>NUCLEOTIDE SEQUENCE</scope>
    <source>
        <strain evidence="3">LMG 29479</strain>
    </source>
</reference>
<dbReference type="CDD" id="cd00293">
    <property type="entry name" value="USP-like"/>
    <property type="match status" value="2"/>
</dbReference>
<dbReference type="PANTHER" id="PTHR46268">
    <property type="entry name" value="STRESS RESPONSE PROTEIN NHAX"/>
    <property type="match status" value="1"/>
</dbReference>
<reference evidence="4 5" key="1">
    <citation type="journal article" date="2021" name="Microbiol. Resour. Announc.">
        <title>Draft Genome Sequence of Coralloluteibacterium stylophorae LMG 29479T.</title>
        <authorList>
            <person name="Karlyshev A.V."/>
            <person name="Kudryashova E.B."/>
            <person name="Ariskina E.V."/>
            <person name="Conroy A.P."/>
            <person name="Abidueva E.Y."/>
        </authorList>
    </citation>
    <scope>NUCLEOTIDE SEQUENCE [LARGE SCALE GENOMIC DNA]</scope>
    <source>
        <strain evidence="4 5">LMG 29479</strain>
    </source>
</reference>
<sequence length="291" mass="31171">MATETVPTGAGCVLAAIDRSAYTESVCAHAAWAASRLGAPLEFLHLPDRRQPAAPSVDWSGSIGVDAQMELLRELAELDERRNAISQQQGEQLLAEAAALAQGRYGIAAATRQRHGSLTENLDALQPDVRLFVMGKRGEHADFDRGHLGGNLERVARAVQRPLLVAARAFQEIARFAIAYDGSPAARRAVEMVAASPLLRGLPGDVVTVGEARGEGGQDWARETLAARGFEIACHRLEGAREEALAAHVERAGIGLLVMGAWGHGRVRNLFVGSTTTEVLRACRIPVLLLR</sequence>
<comment type="caution">
    <text evidence="3">The sequence shown here is derived from an EMBL/GenBank/DDBJ whole genome shotgun (WGS) entry which is preliminary data.</text>
</comment>
<dbReference type="InterPro" id="IPR006015">
    <property type="entry name" value="Universal_stress_UspA"/>
</dbReference>
<feature type="domain" description="UspA" evidence="2">
    <location>
        <begin position="13"/>
        <end position="165"/>
    </location>
</feature>
<dbReference type="AlphaFoldDB" id="A0A8J8B090"/>
<dbReference type="EMBL" id="JAGQFT010000100">
    <property type="protein sequence ID" value="MBR0563108.1"/>
    <property type="molecule type" value="Genomic_DNA"/>
</dbReference>
<evidence type="ECO:0000259" key="2">
    <source>
        <dbReference type="Pfam" id="PF00582"/>
    </source>
</evidence>
<protein>
    <submittedName>
        <fullName evidence="3">Universal stress protein</fullName>
    </submittedName>
</protein>
<evidence type="ECO:0000313" key="3">
    <source>
        <dbReference type="EMBL" id="MBR0563108.1"/>
    </source>
</evidence>
<dbReference type="Proteomes" id="UP000675747">
    <property type="component" value="Unassembled WGS sequence"/>
</dbReference>
<feature type="domain" description="UspA" evidence="2">
    <location>
        <begin position="221"/>
        <end position="291"/>
    </location>
</feature>
<comment type="similarity">
    <text evidence="1">Belongs to the universal stress protein A family.</text>
</comment>
<organism evidence="3">
    <name type="scientific">Coralloluteibacterium stylophorae</name>
    <dbReference type="NCBI Taxonomy" id="1776034"/>
    <lineage>
        <taxon>Bacteria</taxon>
        <taxon>Pseudomonadati</taxon>
        <taxon>Pseudomonadota</taxon>
        <taxon>Gammaproteobacteria</taxon>
        <taxon>Lysobacterales</taxon>
        <taxon>Lysobacteraceae</taxon>
        <taxon>Coralloluteibacterium</taxon>
    </lineage>
</organism>
<evidence type="ECO:0000256" key="1">
    <source>
        <dbReference type="ARBA" id="ARBA00008791"/>
    </source>
</evidence>